<feature type="chain" id="PRO_5015425372" evidence="1">
    <location>
        <begin position="21"/>
        <end position="187"/>
    </location>
</feature>
<comment type="caution">
    <text evidence="2">The sequence shown here is derived from an EMBL/GenBank/DDBJ whole genome shotgun (WGS) entry which is preliminary data.</text>
</comment>
<proteinExistence type="predicted"/>
<dbReference type="RefSeq" id="WP_107976936.1">
    <property type="nucleotide sequence ID" value="NZ_BMEZ01000015.1"/>
</dbReference>
<evidence type="ECO:0000313" key="2">
    <source>
        <dbReference type="EMBL" id="PTX46918.1"/>
    </source>
</evidence>
<dbReference type="Proteomes" id="UP000244069">
    <property type="component" value="Unassembled WGS sequence"/>
</dbReference>
<dbReference type="OrthoDB" id="7665031at2"/>
<keyword evidence="3" id="KW-1185">Reference proteome</keyword>
<name>A0A2T6ASW4_9RHOB</name>
<dbReference type="EMBL" id="QBKN01000014">
    <property type="protein sequence ID" value="PTX46918.1"/>
    <property type="molecule type" value="Genomic_DNA"/>
</dbReference>
<protein>
    <submittedName>
        <fullName evidence="2">Uncharacterized protein</fullName>
    </submittedName>
</protein>
<dbReference type="AlphaFoldDB" id="A0A2T6ASW4"/>
<feature type="signal peptide" evidence="1">
    <location>
        <begin position="1"/>
        <end position="20"/>
    </location>
</feature>
<evidence type="ECO:0000256" key="1">
    <source>
        <dbReference type="SAM" id="SignalP"/>
    </source>
</evidence>
<sequence length="187" mass="20577">MILRPTAVALLAVVAFPSFAEEVQLAYWEHGSWRVALVEDTQWNMRSCRVWTGGDGNGTLALHVGDGGADASFSYEPVTFRNMAPPMTLDDEVVLMFDGQESWIADELTVSEYHNDFGDFVVDASLSNSFVSETVKELRAGNTVIVGVRRGGAPKVFDTFLLNGFTATWLKASEWCQFNAGKSFFSS</sequence>
<keyword evidence="1" id="KW-0732">Signal</keyword>
<organism evidence="2 3">
    <name type="scientific">Allosediminivita pacifica</name>
    <dbReference type="NCBI Taxonomy" id="1267769"/>
    <lineage>
        <taxon>Bacteria</taxon>
        <taxon>Pseudomonadati</taxon>
        <taxon>Pseudomonadota</taxon>
        <taxon>Alphaproteobacteria</taxon>
        <taxon>Rhodobacterales</taxon>
        <taxon>Paracoccaceae</taxon>
        <taxon>Allosediminivita</taxon>
    </lineage>
</organism>
<gene>
    <name evidence="2" type="ORF">C8N44_11460</name>
</gene>
<evidence type="ECO:0000313" key="3">
    <source>
        <dbReference type="Proteomes" id="UP000244069"/>
    </source>
</evidence>
<reference evidence="2 3" key="1">
    <citation type="submission" date="2018-04" db="EMBL/GenBank/DDBJ databases">
        <title>Genomic Encyclopedia of Archaeal and Bacterial Type Strains, Phase II (KMG-II): from individual species to whole genera.</title>
        <authorList>
            <person name="Goeker M."/>
        </authorList>
    </citation>
    <scope>NUCLEOTIDE SEQUENCE [LARGE SCALE GENOMIC DNA]</scope>
    <source>
        <strain evidence="2 3">DSM 29329</strain>
    </source>
</reference>
<accession>A0A2T6ASW4</accession>